<proteinExistence type="predicted"/>
<protein>
    <submittedName>
        <fullName evidence="1">Uncharacterized protein</fullName>
    </submittedName>
</protein>
<gene>
    <name evidence="1" type="ORF">C4B60_11310</name>
</gene>
<name>A0A2S5GB25_9BACL</name>
<accession>A0A2S5GB25</accession>
<dbReference type="AlphaFoldDB" id="A0A2S5GB25"/>
<organism evidence="1 2">
    <name type="scientific">Jeotgalibacillus proteolyticus</name>
    <dbReference type="NCBI Taxonomy" id="2082395"/>
    <lineage>
        <taxon>Bacteria</taxon>
        <taxon>Bacillati</taxon>
        <taxon>Bacillota</taxon>
        <taxon>Bacilli</taxon>
        <taxon>Bacillales</taxon>
        <taxon>Caryophanaceae</taxon>
        <taxon>Jeotgalibacillus</taxon>
    </lineage>
</organism>
<dbReference type="EMBL" id="PREZ01000004">
    <property type="protein sequence ID" value="PPA70168.1"/>
    <property type="molecule type" value="Genomic_DNA"/>
</dbReference>
<comment type="caution">
    <text evidence="1">The sequence shown here is derived from an EMBL/GenBank/DDBJ whole genome shotgun (WGS) entry which is preliminary data.</text>
</comment>
<keyword evidence="2" id="KW-1185">Reference proteome</keyword>
<evidence type="ECO:0000313" key="2">
    <source>
        <dbReference type="Proteomes" id="UP000239047"/>
    </source>
</evidence>
<reference evidence="1 2" key="1">
    <citation type="submission" date="2018-02" db="EMBL/GenBank/DDBJ databases">
        <title>Jeotgalibacillus proteolyticum sp. nov. a protease producing bacterium isolated from ocean sediments of Laizhou Bay.</title>
        <authorList>
            <person name="Li Y."/>
        </authorList>
    </citation>
    <scope>NUCLEOTIDE SEQUENCE [LARGE SCALE GENOMIC DNA]</scope>
    <source>
        <strain evidence="1 2">22-7</strain>
    </source>
</reference>
<dbReference type="Proteomes" id="UP000239047">
    <property type="component" value="Unassembled WGS sequence"/>
</dbReference>
<evidence type="ECO:0000313" key="1">
    <source>
        <dbReference type="EMBL" id="PPA70168.1"/>
    </source>
</evidence>
<sequence>MNKEMTEEVLARLKEDVEYFGESGFDNTNPINRHTSVLRTDLEILLTEYIKLKKIVDNKE</sequence>
<dbReference type="RefSeq" id="WP_104058117.1">
    <property type="nucleotide sequence ID" value="NZ_PREZ01000004.1"/>
</dbReference>